<dbReference type="AlphaFoldDB" id="A0A183FLA8"/>
<accession>A0A183FLA8</accession>
<evidence type="ECO:0000313" key="4">
    <source>
        <dbReference type="Proteomes" id="UP000050761"/>
    </source>
</evidence>
<keyword evidence="2" id="KW-0732">Signal</keyword>
<reference evidence="5" key="2">
    <citation type="submission" date="2019-09" db="UniProtKB">
        <authorList>
            <consortium name="WormBaseParasite"/>
        </authorList>
    </citation>
    <scope>IDENTIFICATION</scope>
</reference>
<sequence>MKLLLLLLTFPVVSESWYWIELKGDLRQKPVHFGKFLEPGEKSVQSHRVLPPPLHKPTHSAKIPKPSGQLPVLSKSRGPVDVTARRSLKMVVRKPLKLEKVSHLALSSPIHLPRKHLRTRRSLPLRYYEHTYDKSQMSSNFGAFGFYPGKTYQETRLRKREASKKGETVHLLNKANKKLKLLFEKPKKTVTGRKERLTKEHHTEPEARLRLHLCLAPPKAPAPKGKLAAALEKSLSSRYTFSLLKNDCIPLKDDKRRNPPISFASLKECRAMCVRK</sequence>
<reference evidence="3 4" key="1">
    <citation type="submission" date="2018-11" db="EMBL/GenBank/DDBJ databases">
        <authorList>
            <consortium name="Pathogen Informatics"/>
        </authorList>
    </citation>
    <scope>NUCLEOTIDE SEQUENCE [LARGE SCALE GENOMIC DNA]</scope>
</reference>
<feature type="region of interest" description="Disordered" evidence="1">
    <location>
        <begin position="54"/>
        <end position="76"/>
    </location>
</feature>
<dbReference type="WBParaSite" id="HPBE_0000802601-mRNA-1">
    <property type="protein sequence ID" value="HPBE_0000802601-mRNA-1"/>
    <property type="gene ID" value="HPBE_0000802601"/>
</dbReference>
<evidence type="ECO:0000256" key="2">
    <source>
        <dbReference type="SAM" id="SignalP"/>
    </source>
</evidence>
<organism evidence="4 5">
    <name type="scientific">Heligmosomoides polygyrus</name>
    <name type="common">Parasitic roundworm</name>
    <dbReference type="NCBI Taxonomy" id="6339"/>
    <lineage>
        <taxon>Eukaryota</taxon>
        <taxon>Metazoa</taxon>
        <taxon>Ecdysozoa</taxon>
        <taxon>Nematoda</taxon>
        <taxon>Chromadorea</taxon>
        <taxon>Rhabditida</taxon>
        <taxon>Rhabditina</taxon>
        <taxon>Rhabditomorpha</taxon>
        <taxon>Strongyloidea</taxon>
        <taxon>Heligmosomidae</taxon>
        <taxon>Heligmosomoides</taxon>
    </lineage>
</organism>
<evidence type="ECO:0000313" key="3">
    <source>
        <dbReference type="EMBL" id="VDO74581.1"/>
    </source>
</evidence>
<gene>
    <name evidence="3" type="ORF">HPBE_LOCUS8027</name>
</gene>
<evidence type="ECO:0000256" key="1">
    <source>
        <dbReference type="SAM" id="MobiDB-lite"/>
    </source>
</evidence>
<proteinExistence type="predicted"/>
<feature type="chain" id="PRO_5044551483" evidence="2">
    <location>
        <begin position="17"/>
        <end position="276"/>
    </location>
</feature>
<feature type="signal peptide" evidence="2">
    <location>
        <begin position="1"/>
        <end position="16"/>
    </location>
</feature>
<accession>A0A3P7XJK8</accession>
<dbReference type="Proteomes" id="UP000050761">
    <property type="component" value="Unassembled WGS sequence"/>
</dbReference>
<dbReference type="EMBL" id="UZAH01026036">
    <property type="protein sequence ID" value="VDO74581.1"/>
    <property type="molecule type" value="Genomic_DNA"/>
</dbReference>
<keyword evidence="4" id="KW-1185">Reference proteome</keyword>
<evidence type="ECO:0000313" key="5">
    <source>
        <dbReference type="WBParaSite" id="HPBE_0000802601-mRNA-1"/>
    </source>
</evidence>
<name>A0A183FLA8_HELPZ</name>
<protein>
    <submittedName>
        <fullName evidence="5">BPTI/Kunitz inhibitor domain-containing protein</fullName>
    </submittedName>
</protein>